<accession>A0A2K5XG05</accession>
<dbReference type="AlphaFoldDB" id="A0A2K5XG05"/>
<keyword evidence="1" id="KW-1133">Transmembrane helix</keyword>
<keyword evidence="3" id="KW-1185">Reference proteome</keyword>
<evidence type="ECO:0000313" key="3">
    <source>
        <dbReference type="Proteomes" id="UP000233140"/>
    </source>
</evidence>
<dbReference type="Proteomes" id="UP000233140">
    <property type="component" value="Unassembled WGS sequence"/>
</dbReference>
<dbReference type="Ensembl" id="ENSMLET00000009930.1">
    <property type="protein sequence ID" value="ENSMLEP00000002234.1"/>
    <property type="gene ID" value="ENSMLEG00000008995.1"/>
</dbReference>
<dbReference type="OMA" id="LAIKCLP"/>
<sequence length="80" mass="8968">ILRTGDQDNFEISSEREHEVHLAIKCLPCVTFLLLARGSRILSKTAGAHVSGRDVCLVWLGLSIYGKCYSLTLAIFWDLF</sequence>
<reference evidence="2" key="1">
    <citation type="submission" date="2025-08" db="UniProtKB">
        <authorList>
            <consortium name="Ensembl"/>
        </authorList>
    </citation>
    <scope>IDENTIFICATION</scope>
</reference>
<proteinExistence type="predicted"/>
<keyword evidence="1" id="KW-0812">Transmembrane</keyword>
<evidence type="ECO:0000256" key="1">
    <source>
        <dbReference type="SAM" id="Phobius"/>
    </source>
</evidence>
<feature type="transmembrane region" description="Helical" evidence="1">
    <location>
        <begin position="57"/>
        <end position="77"/>
    </location>
</feature>
<evidence type="ECO:0000313" key="2">
    <source>
        <dbReference type="Ensembl" id="ENSMLEP00000002234.1"/>
    </source>
</evidence>
<organism evidence="2 3">
    <name type="scientific">Mandrillus leucophaeus</name>
    <name type="common">Drill</name>
    <name type="synonym">Papio leucophaeus</name>
    <dbReference type="NCBI Taxonomy" id="9568"/>
    <lineage>
        <taxon>Eukaryota</taxon>
        <taxon>Metazoa</taxon>
        <taxon>Chordata</taxon>
        <taxon>Craniata</taxon>
        <taxon>Vertebrata</taxon>
        <taxon>Euteleostomi</taxon>
        <taxon>Mammalia</taxon>
        <taxon>Eutheria</taxon>
        <taxon>Euarchontoglires</taxon>
        <taxon>Primates</taxon>
        <taxon>Haplorrhini</taxon>
        <taxon>Catarrhini</taxon>
        <taxon>Cercopithecidae</taxon>
        <taxon>Cercopithecinae</taxon>
        <taxon>Mandrillus</taxon>
    </lineage>
</organism>
<protein>
    <submittedName>
        <fullName evidence="2">Uncharacterized protein</fullName>
    </submittedName>
</protein>
<reference evidence="2" key="2">
    <citation type="submission" date="2025-09" db="UniProtKB">
        <authorList>
            <consortium name="Ensembl"/>
        </authorList>
    </citation>
    <scope>IDENTIFICATION</scope>
</reference>
<keyword evidence="1" id="KW-0472">Membrane</keyword>
<name>A0A2K5XG05_MANLE</name>